<dbReference type="Proteomes" id="UP000251314">
    <property type="component" value="Unassembled WGS sequence"/>
</dbReference>
<comment type="caution">
    <text evidence="1">The sequence shown here is derived from an EMBL/GenBank/DDBJ whole genome shotgun (WGS) entry which is preliminary data.</text>
</comment>
<dbReference type="InterPro" id="IPR052579">
    <property type="entry name" value="Zinc_finger_SWIM"/>
</dbReference>
<sequence>MSEELREPEHPLLKYFHANWFQCRTMWSAYGRSDVPHLENTTNNRLEAVWGHLEDVLKPTVTMDEGADSELNQLAKEASQHAYQLVEEQYRVANDRNTHYTVRELHQHVHELTSSIDSTRVYHVDTKVYRCSCTFMRTKLLPCRHVIYWWLISNKTPMKQIHSRWCLTYPLNIPIDDDEMAAGETAYRSFRVKDYSLNAPRHKVLNGTNKFRTAYDVGCRIAAIMSRNGTSVYQKMLEALRSFGDAVRMEMCPNLLKHRVYRAPVMVEL</sequence>
<accession>A0A329RUT6</accession>
<dbReference type="OrthoDB" id="116455at2759"/>
<dbReference type="PANTHER" id="PTHR31569:SF4">
    <property type="entry name" value="SWIM-TYPE DOMAIN-CONTAINING PROTEIN"/>
    <property type="match status" value="1"/>
</dbReference>
<dbReference type="AlphaFoldDB" id="A0A329RUT6"/>
<organism evidence="1 2">
    <name type="scientific">Phytophthora cactorum</name>
    <dbReference type="NCBI Taxonomy" id="29920"/>
    <lineage>
        <taxon>Eukaryota</taxon>
        <taxon>Sar</taxon>
        <taxon>Stramenopiles</taxon>
        <taxon>Oomycota</taxon>
        <taxon>Peronosporomycetes</taxon>
        <taxon>Peronosporales</taxon>
        <taxon>Peronosporaceae</taxon>
        <taxon>Phytophthora</taxon>
    </lineage>
</organism>
<reference evidence="1 2" key="1">
    <citation type="submission" date="2018-01" db="EMBL/GenBank/DDBJ databases">
        <title>Draft genome of the strawberry crown rot pathogen Phytophthora cactorum.</title>
        <authorList>
            <person name="Armitage A.D."/>
            <person name="Lysoe E."/>
            <person name="Nellist C.F."/>
            <person name="Harrison R.J."/>
            <person name="Brurberg M.B."/>
        </authorList>
    </citation>
    <scope>NUCLEOTIDE SEQUENCE [LARGE SCALE GENOMIC DNA]</scope>
    <source>
        <strain evidence="1 2">10300</strain>
    </source>
</reference>
<dbReference type="PROSITE" id="PS50966">
    <property type="entry name" value="ZF_SWIM"/>
    <property type="match status" value="1"/>
</dbReference>
<name>A0A329RUT6_9STRA</name>
<evidence type="ECO:0000313" key="1">
    <source>
        <dbReference type="EMBL" id="RAW27132.1"/>
    </source>
</evidence>
<dbReference type="EMBL" id="MJFZ01000587">
    <property type="protein sequence ID" value="RAW27132.1"/>
    <property type="molecule type" value="Genomic_DNA"/>
</dbReference>
<keyword evidence="2" id="KW-1185">Reference proteome</keyword>
<dbReference type="InterPro" id="IPR007527">
    <property type="entry name" value="Znf_SWIM"/>
</dbReference>
<proteinExistence type="predicted"/>
<dbReference type="VEuPathDB" id="FungiDB:PC110_g16464"/>
<protein>
    <submittedName>
        <fullName evidence="1">Uncharacterized protein</fullName>
    </submittedName>
</protein>
<dbReference type="PANTHER" id="PTHR31569">
    <property type="entry name" value="SWIM-TYPE DOMAIN-CONTAINING PROTEIN"/>
    <property type="match status" value="1"/>
</dbReference>
<gene>
    <name evidence="1" type="ORF">PC110_g16464</name>
</gene>
<dbReference type="GO" id="GO:0008270">
    <property type="term" value="F:zinc ion binding"/>
    <property type="evidence" value="ECO:0007669"/>
    <property type="project" value="InterPro"/>
</dbReference>
<evidence type="ECO:0000313" key="2">
    <source>
        <dbReference type="Proteomes" id="UP000251314"/>
    </source>
</evidence>